<dbReference type="Pfam" id="PF20159">
    <property type="entry name" value="YidB"/>
    <property type="match status" value="1"/>
</dbReference>
<dbReference type="Gene3D" id="1.10.10.690">
    <property type="entry name" value="YidB-like"/>
    <property type="match status" value="1"/>
</dbReference>
<gene>
    <name evidence="1" type="ORF">PCE31107_01057</name>
</gene>
<accession>A0A5E4SVT0</accession>
<dbReference type="InterPro" id="IPR027405">
    <property type="entry name" value="YidB-like"/>
</dbReference>
<evidence type="ECO:0000313" key="2">
    <source>
        <dbReference type="Proteomes" id="UP000396788"/>
    </source>
</evidence>
<organism evidence="1 2">
    <name type="scientific">Pandoraea cepalis</name>
    <dbReference type="NCBI Taxonomy" id="2508294"/>
    <lineage>
        <taxon>Bacteria</taxon>
        <taxon>Pseudomonadati</taxon>
        <taxon>Pseudomonadota</taxon>
        <taxon>Betaproteobacteria</taxon>
        <taxon>Burkholderiales</taxon>
        <taxon>Burkholderiaceae</taxon>
        <taxon>Pandoraea</taxon>
    </lineage>
</organism>
<dbReference type="RefSeq" id="WP_150607019.1">
    <property type="nucleotide sequence ID" value="NZ_CABPRY010000002.1"/>
</dbReference>
<evidence type="ECO:0000313" key="1">
    <source>
        <dbReference type="EMBL" id="VVD79880.1"/>
    </source>
</evidence>
<dbReference type="Proteomes" id="UP000396788">
    <property type="component" value="Unassembled WGS sequence"/>
</dbReference>
<protein>
    <recommendedName>
        <fullName evidence="3">DUF937 domain-containing protein</fullName>
    </recommendedName>
</protein>
<evidence type="ECO:0008006" key="3">
    <source>
        <dbReference type="Google" id="ProtNLM"/>
    </source>
</evidence>
<reference evidence="1 2" key="1">
    <citation type="submission" date="2019-08" db="EMBL/GenBank/DDBJ databases">
        <authorList>
            <person name="Peeters C."/>
        </authorList>
    </citation>
    <scope>NUCLEOTIDE SEQUENCE [LARGE SCALE GENOMIC DNA]</scope>
    <source>
        <strain evidence="1 2">LMG 31107</strain>
    </source>
</reference>
<name>A0A5E4SVT0_9BURK</name>
<dbReference type="EMBL" id="CABPRY010000002">
    <property type="protein sequence ID" value="VVD79880.1"/>
    <property type="molecule type" value="Genomic_DNA"/>
</dbReference>
<sequence length="214" mass="20084">MGILDSILGGISGNSADGGSGGGGNTKMLLLMGLLAMIANRSGNAQAQGGQGGDLIGSLGGALSGMLGGAAAGGGGAGGLGGLLGGLLGGGQAPQQDAAGNPATSPGDLVGALGGLGGLTQVLENGGLGDAMRSWVGTGSNQPVSADQVAQALGPGGHLQQLADSAGVSQDEAAQQLSSLLPEVVNHLTPNGDLPQGHLDLASLAQQFLGGRPG</sequence>
<dbReference type="SUPFAM" id="SSF140804">
    <property type="entry name" value="YidB-like"/>
    <property type="match status" value="1"/>
</dbReference>
<dbReference type="AlphaFoldDB" id="A0A5E4SVT0"/>
<proteinExistence type="predicted"/>
<dbReference type="InterPro" id="IPR045372">
    <property type="entry name" value="YidB"/>
</dbReference>